<sequence>MTVHKIKEGETLSLIAQRDDTTVEALQQLNSQQIKDVNLIYAGNTLNIPSNSALESNEEVKIRKVISLPPADEQPIGAEQNLFPSNIITCEKDTTSKKYKDIAYFVEGNAFYLLDKCAFDYLENAEKIQQDRVKNKDKKDVMKSLSQARLLDGLLSAEITSFISDEDKPIYQDIEKWLDNKATHVSKSKSAYEAAAWVKYKETKRDDILKKAQKQAVSDGYVVDDGKLYSYREPKIKKAIKSYLKARERFLDNAELTPENQIEDLKTRLQALNKINIEGHYHVGNALAYNKLYLSKEVDNTNKQYEALVLSIEDLSKLGIATPELALAGTEGMQEGHKRYAHYFNYLKQAKKLEVELHKKLKLLLKATNSFALPPNQILLSEFNALKTLEKEALNIHLSAIKNVLDMSSSLFLLWNAEDYRPKPFKNIVKGDFPLREYILGSEKEGKGEFSQLRYISLNDISQPIERANNSISPQENSGHSIKRMLSDFVVELPIEDTWFDEDGLFNVAAFNETLKEKNIEVESLNTSSVKWGEAISNILFSKELTKRLSPFDDTKQAQYFRMAMLSSEVSVSNSSSIAIVNNISGSGNTKTIEVLPLEAKAELVLAKGEVNIIQMMRGKPFIKFPEVISTKDIEEKIPVSYFDKGQKKTIQFRCGAFQAQMYCKAWGFAGASMVLGGKIELGAGGFTVPDLYEINNGELSSQLIKLEMGLKAGVELGGIFLWYPPSGYPDFLIDKEKPAHQLIKGAFKFEKSLMAELPIRFRFVDKKLLIGFNLGPPAAKLSFEGEITPSMVGAWVWQFQRLLRQANYRRIDIVADDETFKELSNLSKAMLYSQLNIGLFLAKQKDVLDQIMTIFDESSAGLVAYTLINGDEKILAEWTRLLIPEALGPLLYTLVSAPESFILKNDETSGELEIEEEEALLMQQLALCKVINWLGNNEVMAREQQAAIRQMQEALERMNSDSSAPDLIEEKKLRYINNRDELLDFMNRDVVVDERKKYNYDNSDVLYKHMKNNKFKDEYNALTEKLYDEFKKEKSKLLAVSYEKGLNFNGYK</sequence>
<gene>
    <name evidence="2" type="ORF">C9J52_19245</name>
</gene>
<dbReference type="SMART" id="SM00257">
    <property type="entry name" value="LysM"/>
    <property type="match status" value="1"/>
</dbReference>
<comment type="caution">
    <text evidence="2">The sequence shown here is derived from an EMBL/GenBank/DDBJ whole genome shotgun (WGS) entry which is preliminary data.</text>
</comment>
<evidence type="ECO:0000313" key="2">
    <source>
        <dbReference type="EMBL" id="PSW91322.1"/>
    </source>
</evidence>
<dbReference type="Proteomes" id="UP000241190">
    <property type="component" value="Unassembled WGS sequence"/>
</dbReference>
<dbReference type="Gene3D" id="3.10.350.10">
    <property type="entry name" value="LysM domain"/>
    <property type="match status" value="1"/>
</dbReference>
<organism evidence="2 3">
    <name type="scientific">Photobacterium iliopiscarium</name>
    <dbReference type="NCBI Taxonomy" id="56192"/>
    <lineage>
        <taxon>Bacteria</taxon>
        <taxon>Pseudomonadati</taxon>
        <taxon>Pseudomonadota</taxon>
        <taxon>Gammaproteobacteria</taxon>
        <taxon>Vibrionales</taxon>
        <taxon>Vibrionaceae</taxon>
        <taxon>Photobacterium</taxon>
    </lineage>
</organism>
<feature type="domain" description="LysM" evidence="1">
    <location>
        <begin position="2"/>
        <end position="48"/>
    </location>
</feature>
<dbReference type="RefSeq" id="WP_045038740.1">
    <property type="nucleotide sequence ID" value="NZ_JZSR01000057.1"/>
</dbReference>
<name>A0ABX5GMQ6_9GAMM</name>
<keyword evidence="3" id="KW-1185">Reference proteome</keyword>
<dbReference type="Pfam" id="PF01476">
    <property type="entry name" value="LysM"/>
    <property type="match status" value="1"/>
</dbReference>
<dbReference type="PROSITE" id="PS51782">
    <property type="entry name" value="LYSM"/>
    <property type="match status" value="1"/>
</dbReference>
<dbReference type="EMBL" id="PYOP01000052">
    <property type="protein sequence ID" value="PSW91322.1"/>
    <property type="molecule type" value="Genomic_DNA"/>
</dbReference>
<evidence type="ECO:0000313" key="3">
    <source>
        <dbReference type="Proteomes" id="UP000241190"/>
    </source>
</evidence>
<proteinExistence type="predicted"/>
<dbReference type="InterPro" id="IPR036779">
    <property type="entry name" value="LysM_dom_sf"/>
</dbReference>
<evidence type="ECO:0000259" key="1">
    <source>
        <dbReference type="PROSITE" id="PS51782"/>
    </source>
</evidence>
<accession>A0ABX5GMQ6</accession>
<dbReference type="SUPFAM" id="SSF54106">
    <property type="entry name" value="LysM domain"/>
    <property type="match status" value="1"/>
</dbReference>
<dbReference type="InterPro" id="IPR018392">
    <property type="entry name" value="LysM"/>
</dbReference>
<reference evidence="2 3" key="1">
    <citation type="submission" date="2018-03" db="EMBL/GenBank/DDBJ databases">
        <title>Whole genome sequencing of Histamine producing bacteria.</title>
        <authorList>
            <person name="Butler K."/>
        </authorList>
    </citation>
    <scope>NUCLEOTIDE SEQUENCE [LARGE SCALE GENOMIC DNA]</scope>
    <source>
        <strain evidence="2 3">ATCC 51761</strain>
    </source>
</reference>
<protein>
    <submittedName>
        <fullName evidence="2">LysM domain-containing protein</fullName>
    </submittedName>
</protein>
<dbReference type="CDD" id="cd00118">
    <property type="entry name" value="LysM"/>
    <property type="match status" value="1"/>
</dbReference>